<dbReference type="Gene3D" id="3.10.10.10">
    <property type="entry name" value="HIV Type 1 Reverse Transcriptase, subunit A, domain 1"/>
    <property type="match status" value="1"/>
</dbReference>
<dbReference type="InterPro" id="IPR043502">
    <property type="entry name" value="DNA/RNA_pol_sf"/>
</dbReference>
<dbReference type="EMBL" id="AVOT02088593">
    <property type="protein sequence ID" value="MBW0571678.1"/>
    <property type="molecule type" value="Genomic_DNA"/>
</dbReference>
<keyword evidence="3" id="KW-1185">Reference proteome</keyword>
<sequence>MDHQILAAKYKSVLKKVRPVNEPMPQDLNPPLSRDPYETPLSPNPPIFQETFKVTHERLQAVNFGPPGWLSNEEINLLKNFINLREKAIAFCEEERGLLKHSYGKPYKIPVITHEPWQKKPIPIPKSILPQFTELIRERIRTGLYEQSTSSYTSLIFCVANSNGKLRIVHDLQELNEVAIKDSGLPPHIEEFVDAFSGRACYGLGDITGGYDERELDVTTRPLTTFETPLGRMQLTRLPQ</sequence>
<dbReference type="Proteomes" id="UP000765509">
    <property type="component" value="Unassembled WGS sequence"/>
</dbReference>
<dbReference type="PANTHER" id="PTHR24559">
    <property type="entry name" value="TRANSPOSON TY3-I GAG-POL POLYPROTEIN"/>
    <property type="match status" value="1"/>
</dbReference>
<dbReference type="InterPro" id="IPR053134">
    <property type="entry name" value="RNA-dir_DNA_polymerase"/>
</dbReference>
<reference evidence="2" key="1">
    <citation type="submission" date="2021-03" db="EMBL/GenBank/DDBJ databases">
        <title>Draft genome sequence of rust myrtle Austropuccinia psidii MF-1, a brazilian biotype.</title>
        <authorList>
            <person name="Quecine M.C."/>
            <person name="Pachon D.M.R."/>
            <person name="Bonatelli M.L."/>
            <person name="Correr F.H."/>
            <person name="Franceschini L.M."/>
            <person name="Leite T.F."/>
            <person name="Margarido G.R.A."/>
            <person name="Almeida C.A."/>
            <person name="Ferrarezi J.A."/>
            <person name="Labate C.A."/>
        </authorList>
    </citation>
    <scope>NUCLEOTIDE SEQUENCE</scope>
    <source>
        <strain evidence="2">MF-1</strain>
    </source>
</reference>
<dbReference type="AlphaFoldDB" id="A0A9Q3JZF2"/>
<gene>
    <name evidence="2" type="ORF">O181_111393</name>
</gene>
<dbReference type="InterPro" id="IPR043128">
    <property type="entry name" value="Rev_trsase/Diguanyl_cyclase"/>
</dbReference>
<dbReference type="PANTHER" id="PTHR24559:SF444">
    <property type="entry name" value="REVERSE TRANSCRIPTASE DOMAIN-CONTAINING PROTEIN"/>
    <property type="match status" value="1"/>
</dbReference>
<dbReference type="OrthoDB" id="10657503at2759"/>
<evidence type="ECO:0000313" key="3">
    <source>
        <dbReference type="Proteomes" id="UP000765509"/>
    </source>
</evidence>
<evidence type="ECO:0000256" key="1">
    <source>
        <dbReference type="SAM" id="MobiDB-lite"/>
    </source>
</evidence>
<evidence type="ECO:0008006" key="4">
    <source>
        <dbReference type="Google" id="ProtNLM"/>
    </source>
</evidence>
<dbReference type="SUPFAM" id="SSF56672">
    <property type="entry name" value="DNA/RNA polymerases"/>
    <property type="match status" value="1"/>
</dbReference>
<proteinExistence type="predicted"/>
<organism evidence="2 3">
    <name type="scientific">Austropuccinia psidii MF-1</name>
    <dbReference type="NCBI Taxonomy" id="1389203"/>
    <lineage>
        <taxon>Eukaryota</taxon>
        <taxon>Fungi</taxon>
        <taxon>Dikarya</taxon>
        <taxon>Basidiomycota</taxon>
        <taxon>Pucciniomycotina</taxon>
        <taxon>Pucciniomycetes</taxon>
        <taxon>Pucciniales</taxon>
        <taxon>Sphaerophragmiaceae</taxon>
        <taxon>Austropuccinia</taxon>
    </lineage>
</organism>
<feature type="region of interest" description="Disordered" evidence="1">
    <location>
        <begin position="21"/>
        <end position="40"/>
    </location>
</feature>
<name>A0A9Q3JZF2_9BASI</name>
<comment type="caution">
    <text evidence="2">The sequence shown here is derived from an EMBL/GenBank/DDBJ whole genome shotgun (WGS) entry which is preliminary data.</text>
</comment>
<dbReference type="Gene3D" id="3.30.70.270">
    <property type="match status" value="1"/>
</dbReference>
<evidence type="ECO:0000313" key="2">
    <source>
        <dbReference type="EMBL" id="MBW0571678.1"/>
    </source>
</evidence>
<accession>A0A9Q3JZF2</accession>
<protein>
    <recommendedName>
        <fullName evidence="4">Reverse transcriptase/retrotransposon-derived protein RNase H-like domain-containing protein</fullName>
    </recommendedName>
</protein>